<reference evidence="5" key="1">
    <citation type="submission" date="2023-03" db="EMBL/GenBank/DDBJ databases">
        <title>Massive genome expansion in bonnet fungi (Mycena s.s.) driven by repeated elements and novel gene families across ecological guilds.</title>
        <authorList>
            <consortium name="Lawrence Berkeley National Laboratory"/>
            <person name="Harder C.B."/>
            <person name="Miyauchi S."/>
            <person name="Viragh M."/>
            <person name="Kuo A."/>
            <person name="Thoen E."/>
            <person name="Andreopoulos B."/>
            <person name="Lu D."/>
            <person name="Skrede I."/>
            <person name="Drula E."/>
            <person name="Henrissat B."/>
            <person name="Morin E."/>
            <person name="Kohler A."/>
            <person name="Barry K."/>
            <person name="LaButti K."/>
            <person name="Morin E."/>
            <person name="Salamov A."/>
            <person name="Lipzen A."/>
            <person name="Mereny Z."/>
            <person name="Hegedus B."/>
            <person name="Baldrian P."/>
            <person name="Stursova M."/>
            <person name="Weitz H."/>
            <person name="Taylor A."/>
            <person name="Grigoriev I.V."/>
            <person name="Nagy L.G."/>
            <person name="Martin F."/>
            <person name="Kauserud H."/>
        </authorList>
    </citation>
    <scope>NUCLEOTIDE SEQUENCE</scope>
    <source>
        <strain evidence="5">CBHHK182m</strain>
    </source>
</reference>
<evidence type="ECO:0000256" key="1">
    <source>
        <dbReference type="ARBA" id="ARBA00022741"/>
    </source>
</evidence>
<sequence length="184" mass="20552">MEVDEQPTETYIGGSRVWRRLYLLWSRRTSLTLTIRPPKGCLMHSPPGIGNTLIASACAARPKHAILTWLACLWRKCSLETAPNLSAMPSPAIIFLDELDAIGTNQLGRFSSDERIKVIAATNHIDILDPALLRSGRLGRKIEFPQPNDMARARILEIHSRKMAVSEDITRLIPILLLASLSYN</sequence>
<dbReference type="InterPro" id="IPR050221">
    <property type="entry name" value="26S_Proteasome_ATPase"/>
</dbReference>
<dbReference type="Proteomes" id="UP001215598">
    <property type="component" value="Unassembled WGS sequence"/>
</dbReference>
<evidence type="ECO:0000313" key="5">
    <source>
        <dbReference type="EMBL" id="KAJ7744085.1"/>
    </source>
</evidence>
<name>A0AAD7ILL4_9AGAR</name>
<evidence type="ECO:0000256" key="3">
    <source>
        <dbReference type="RuleBase" id="RU003651"/>
    </source>
</evidence>
<dbReference type="Gene3D" id="3.40.50.300">
    <property type="entry name" value="P-loop containing nucleotide triphosphate hydrolases"/>
    <property type="match status" value="2"/>
</dbReference>
<dbReference type="EMBL" id="JARKIB010000088">
    <property type="protein sequence ID" value="KAJ7744085.1"/>
    <property type="molecule type" value="Genomic_DNA"/>
</dbReference>
<accession>A0AAD7ILL4</accession>
<dbReference type="PANTHER" id="PTHR23073">
    <property type="entry name" value="26S PROTEASOME REGULATORY SUBUNIT"/>
    <property type="match status" value="1"/>
</dbReference>
<dbReference type="Pfam" id="PF00004">
    <property type="entry name" value="AAA"/>
    <property type="match status" value="1"/>
</dbReference>
<feature type="domain" description="ATPase AAA-type core" evidence="4">
    <location>
        <begin position="42"/>
        <end position="145"/>
    </location>
</feature>
<comment type="caution">
    <text evidence="5">The sequence shown here is derived from an EMBL/GenBank/DDBJ whole genome shotgun (WGS) entry which is preliminary data.</text>
</comment>
<proteinExistence type="inferred from homology"/>
<dbReference type="InterPro" id="IPR003960">
    <property type="entry name" value="ATPase_AAA_CS"/>
</dbReference>
<dbReference type="SUPFAM" id="SSF52540">
    <property type="entry name" value="P-loop containing nucleoside triphosphate hydrolases"/>
    <property type="match status" value="1"/>
</dbReference>
<evidence type="ECO:0000259" key="4">
    <source>
        <dbReference type="Pfam" id="PF00004"/>
    </source>
</evidence>
<keyword evidence="1 3" id="KW-0547">Nucleotide-binding</keyword>
<dbReference type="Gene3D" id="1.10.8.60">
    <property type="match status" value="1"/>
</dbReference>
<organism evidence="5 6">
    <name type="scientific">Mycena metata</name>
    <dbReference type="NCBI Taxonomy" id="1033252"/>
    <lineage>
        <taxon>Eukaryota</taxon>
        <taxon>Fungi</taxon>
        <taxon>Dikarya</taxon>
        <taxon>Basidiomycota</taxon>
        <taxon>Agaricomycotina</taxon>
        <taxon>Agaricomycetes</taxon>
        <taxon>Agaricomycetidae</taxon>
        <taxon>Agaricales</taxon>
        <taxon>Marasmiineae</taxon>
        <taxon>Mycenaceae</taxon>
        <taxon>Mycena</taxon>
    </lineage>
</organism>
<keyword evidence="6" id="KW-1185">Reference proteome</keyword>
<dbReference type="InterPro" id="IPR027417">
    <property type="entry name" value="P-loop_NTPase"/>
</dbReference>
<dbReference type="GO" id="GO:0016887">
    <property type="term" value="F:ATP hydrolysis activity"/>
    <property type="evidence" value="ECO:0007669"/>
    <property type="project" value="InterPro"/>
</dbReference>
<dbReference type="GO" id="GO:0005524">
    <property type="term" value="F:ATP binding"/>
    <property type="evidence" value="ECO:0007669"/>
    <property type="project" value="UniProtKB-KW"/>
</dbReference>
<keyword evidence="2 3" id="KW-0067">ATP-binding</keyword>
<comment type="similarity">
    <text evidence="3">Belongs to the AAA ATPase family.</text>
</comment>
<evidence type="ECO:0000313" key="6">
    <source>
        <dbReference type="Proteomes" id="UP001215598"/>
    </source>
</evidence>
<evidence type="ECO:0000256" key="2">
    <source>
        <dbReference type="ARBA" id="ARBA00022840"/>
    </source>
</evidence>
<gene>
    <name evidence="5" type="ORF">B0H16DRAFT_1676009</name>
</gene>
<dbReference type="AlphaFoldDB" id="A0AAD7ILL4"/>
<keyword evidence="5" id="KW-0378">Hydrolase</keyword>
<protein>
    <submittedName>
        <fullName evidence="5">P-loop containing nucleoside triphosphate hydrolase protein</fullName>
    </submittedName>
</protein>
<dbReference type="InterPro" id="IPR003959">
    <property type="entry name" value="ATPase_AAA_core"/>
</dbReference>
<dbReference type="PROSITE" id="PS00674">
    <property type="entry name" value="AAA"/>
    <property type="match status" value="1"/>
</dbReference>